<reference evidence="1" key="1">
    <citation type="submission" date="2018-05" db="EMBL/GenBank/DDBJ databases">
        <authorList>
            <person name="Lanie J.A."/>
            <person name="Ng W.-L."/>
            <person name="Kazmierczak K.M."/>
            <person name="Andrzejewski T.M."/>
            <person name="Davidsen T.M."/>
            <person name="Wayne K.J."/>
            <person name="Tettelin H."/>
            <person name="Glass J.I."/>
            <person name="Rusch D."/>
            <person name="Podicherti R."/>
            <person name="Tsui H.-C.T."/>
            <person name="Winkler M.E."/>
        </authorList>
    </citation>
    <scope>NUCLEOTIDE SEQUENCE</scope>
</reference>
<protein>
    <recommendedName>
        <fullName evidence="2">Methyltransferase FkbM domain-containing protein</fullName>
    </recommendedName>
</protein>
<gene>
    <name evidence="1" type="ORF">METZ01_LOCUS429664</name>
</gene>
<dbReference type="InterPro" id="IPR029063">
    <property type="entry name" value="SAM-dependent_MTases_sf"/>
</dbReference>
<dbReference type="EMBL" id="UINC01171971">
    <property type="protein sequence ID" value="SVD76810.1"/>
    <property type="molecule type" value="Genomic_DNA"/>
</dbReference>
<feature type="non-terminal residue" evidence="1">
    <location>
        <position position="125"/>
    </location>
</feature>
<proteinExistence type="predicted"/>
<organism evidence="1">
    <name type="scientific">marine metagenome</name>
    <dbReference type="NCBI Taxonomy" id="408172"/>
    <lineage>
        <taxon>unclassified sequences</taxon>
        <taxon>metagenomes</taxon>
        <taxon>ecological metagenomes</taxon>
    </lineage>
</organism>
<evidence type="ECO:0000313" key="1">
    <source>
        <dbReference type="EMBL" id="SVD76810.1"/>
    </source>
</evidence>
<name>A0A382Y0Y9_9ZZZZ</name>
<dbReference type="Gene3D" id="3.40.50.150">
    <property type="entry name" value="Vaccinia Virus protein VP39"/>
    <property type="match status" value="1"/>
</dbReference>
<dbReference type="AlphaFoldDB" id="A0A382Y0Y9"/>
<sequence>MIKSTKNNLIKFIKYFKIIRLFLYKIRPGYKKYNIFDFLNKDSIFLDFGANIGEISLYVNDKFSCKIFCYEPHTGAFNQLIKKFKSYSNIELNNFAVSDITSEKYIYLHKNSLDEFDLEFSQATS</sequence>
<dbReference type="SUPFAM" id="SSF53335">
    <property type="entry name" value="S-adenosyl-L-methionine-dependent methyltransferases"/>
    <property type="match status" value="1"/>
</dbReference>
<accession>A0A382Y0Y9</accession>
<evidence type="ECO:0008006" key="2">
    <source>
        <dbReference type="Google" id="ProtNLM"/>
    </source>
</evidence>